<comment type="caution">
    <text evidence="2">The sequence shown here is derived from an EMBL/GenBank/DDBJ whole genome shotgun (WGS) entry which is preliminary data.</text>
</comment>
<keyword evidence="3" id="KW-1185">Reference proteome</keyword>
<reference evidence="2 3" key="1">
    <citation type="journal article" date="2020" name="ISME J.">
        <title>Uncovering the hidden diversity of litter-decomposition mechanisms in mushroom-forming fungi.</title>
        <authorList>
            <person name="Floudas D."/>
            <person name="Bentzer J."/>
            <person name="Ahren D."/>
            <person name="Johansson T."/>
            <person name="Persson P."/>
            <person name="Tunlid A."/>
        </authorList>
    </citation>
    <scope>NUCLEOTIDE SEQUENCE [LARGE SCALE GENOMIC DNA]</scope>
    <source>
        <strain evidence="2 3">CBS 175.51</strain>
    </source>
</reference>
<accession>A0A8H5CIQ7</accession>
<dbReference type="Proteomes" id="UP000541558">
    <property type="component" value="Unassembled WGS sequence"/>
</dbReference>
<evidence type="ECO:0000313" key="2">
    <source>
        <dbReference type="EMBL" id="KAF5342546.1"/>
    </source>
</evidence>
<evidence type="ECO:0000256" key="1">
    <source>
        <dbReference type="SAM" id="MobiDB-lite"/>
    </source>
</evidence>
<sequence>MFGPGAGPSRISQLGVTRPLRSCHGSDTHPNMYPPLARIALRSIAFGPGAGRNPTLVVMRPAQTPPR</sequence>
<dbReference type="AlphaFoldDB" id="A0A8H5CIQ7"/>
<proteinExistence type="predicted"/>
<feature type="region of interest" description="Disordered" evidence="1">
    <location>
        <begin position="1"/>
        <end position="32"/>
    </location>
</feature>
<gene>
    <name evidence="2" type="ORF">D9611_001222</name>
</gene>
<dbReference type="EMBL" id="JAACJK010000001">
    <property type="protein sequence ID" value="KAF5342546.1"/>
    <property type="molecule type" value="Genomic_DNA"/>
</dbReference>
<name>A0A8H5CIQ7_9AGAR</name>
<protein>
    <submittedName>
        <fullName evidence="2">Uncharacterized protein</fullName>
    </submittedName>
</protein>
<organism evidence="2 3">
    <name type="scientific">Ephemerocybe angulata</name>
    <dbReference type="NCBI Taxonomy" id="980116"/>
    <lineage>
        <taxon>Eukaryota</taxon>
        <taxon>Fungi</taxon>
        <taxon>Dikarya</taxon>
        <taxon>Basidiomycota</taxon>
        <taxon>Agaricomycotina</taxon>
        <taxon>Agaricomycetes</taxon>
        <taxon>Agaricomycetidae</taxon>
        <taxon>Agaricales</taxon>
        <taxon>Agaricineae</taxon>
        <taxon>Psathyrellaceae</taxon>
        <taxon>Ephemerocybe</taxon>
    </lineage>
</organism>
<dbReference type="OrthoDB" id="10558398at2759"/>
<evidence type="ECO:0000313" key="3">
    <source>
        <dbReference type="Proteomes" id="UP000541558"/>
    </source>
</evidence>